<feature type="region of interest" description="Disordered" evidence="1">
    <location>
        <begin position="115"/>
        <end position="200"/>
    </location>
</feature>
<dbReference type="Pfam" id="PF25597">
    <property type="entry name" value="SH3_retrovirus"/>
    <property type="match status" value="1"/>
</dbReference>
<dbReference type="PANTHER" id="PTHR42648">
    <property type="entry name" value="TRANSPOSASE, PUTATIVE-RELATED"/>
    <property type="match status" value="1"/>
</dbReference>
<accession>A0AAV5MLZ6</accession>
<dbReference type="InterPro" id="IPR057670">
    <property type="entry name" value="SH3_retrovirus"/>
</dbReference>
<evidence type="ECO:0000256" key="1">
    <source>
        <dbReference type="SAM" id="MobiDB-lite"/>
    </source>
</evidence>
<reference evidence="3 4" key="1">
    <citation type="journal article" date="2021" name="Commun. Biol.">
        <title>The genome of Shorea leprosula (Dipterocarpaceae) highlights the ecological relevance of drought in aseasonal tropical rainforests.</title>
        <authorList>
            <person name="Ng K.K.S."/>
            <person name="Kobayashi M.J."/>
            <person name="Fawcett J.A."/>
            <person name="Hatakeyama M."/>
            <person name="Paape T."/>
            <person name="Ng C.H."/>
            <person name="Ang C.C."/>
            <person name="Tnah L.H."/>
            <person name="Lee C.T."/>
            <person name="Nishiyama T."/>
            <person name="Sese J."/>
            <person name="O'Brien M.J."/>
            <person name="Copetti D."/>
            <person name="Mohd Noor M.I."/>
            <person name="Ong R.C."/>
            <person name="Putra M."/>
            <person name="Sireger I.Z."/>
            <person name="Indrioko S."/>
            <person name="Kosugi Y."/>
            <person name="Izuno A."/>
            <person name="Isagi Y."/>
            <person name="Lee S.L."/>
            <person name="Shimizu K.K."/>
        </authorList>
    </citation>
    <scope>NUCLEOTIDE SEQUENCE [LARGE SCALE GENOMIC DNA]</scope>
    <source>
        <strain evidence="3">214</strain>
    </source>
</reference>
<dbReference type="Proteomes" id="UP001054252">
    <property type="component" value="Unassembled WGS sequence"/>
</dbReference>
<dbReference type="EMBL" id="BPVZ01000308">
    <property type="protein sequence ID" value="GKV49612.1"/>
    <property type="molecule type" value="Genomic_DNA"/>
</dbReference>
<protein>
    <recommendedName>
        <fullName evidence="2">Retroviral polymerase SH3-like domain-containing protein</fullName>
    </recommendedName>
</protein>
<comment type="caution">
    <text evidence="3">The sequence shown here is derived from an EMBL/GenBank/DDBJ whole genome shotgun (WGS) entry which is preliminary data.</text>
</comment>
<gene>
    <name evidence="3" type="ORF">SLEP1_g56353</name>
</gene>
<evidence type="ECO:0000259" key="2">
    <source>
        <dbReference type="Pfam" id="PF25597"/>
    </source>
</evidence>
<feature type="compositionally biased region" description="Acidic residues" evidence="1">
    <location>
        <begin position="144"/>
        <end position="157"/>
    </location>
</feature>
<name>A0AAV5MLZ6_9ROSI</name>
<sequence>MLRMATLPKPFWGEAVNTAVYLINWSLAVPLNFEIQEKSWTRKDVGYSHLRVFGCKAFMHVPNEHRSKLDDKVIPCIFVGYGDEEFGCRLWDPEKKKTVKSRDVVFHEHEKINDLKEEKATRSSGEGVEDLTPAKTSSRKITNEDEVQVLEDETEEPTIEKDEASVDGGSNEQGEQPLPQKEGPLKSANHLQDTPVLIIS</sequence>
<evidence type="ECO:0000313" key="4">
    <source>
        <dbReference type="Proteomes" id="UP001054252"/>
    </source>
</evidence>
<feature type="domain" description="Retroviral polymerase SH3-like" evidence="2">
    <location>
        <begin position="55"/>
        <end position="117"/>
    </location>
</feature>
<keyword evidence="4" id="KW-1185">Reference proteome</keyword>
<dbReference type="InterPro" id="IPR039537">
    <property type="entry name" value="Retrotran_Ty1/copia-like"/>
</dbReference>
<dbReference type="AlphaFoldDB" id="A0AAV5MLZ6"/>
<proteinExistence type="predicted"/>
<organism evidence="3 4">
    <name type="scientific">Rubroshorea leprosula</name>
    <dbReference type="NCBI Taxonomy" id="152421"/>
    <lineage>
        <taxon>Eukaryota</taxon>
        <taxon>Viridiplantae</taxon>
        <taxon>Streptophyta</taxon>
        <taxon>Embryophyta</taxon>
        <taxon>Tracheophyta</taxon>
        <taxon>Spermatophyta</taxon>
        <taxon>Magnoliopsida</taxon>
        <taxon>eudicotyledons</taxon>
        <taxon>Gunneridae</taxon>
        <taxon>Pentapetalae</taxon>
        <taxon>rosids</taxon>
        <taxon>malvids</taxon>
        <taxon>Malvales</taxon>
        <taxon>Dipterocarpaceae</taxon>
        <taxon>Rubroshorea</taxon>
    </lineage>
</organism>
<dbReference type="PANTHER" id="PTHR42648:SF28">
    <property type="entry name" value="TRANSPOSON-ENCODED PROTEIN WITH RIBONUCLEASE H-LIKE AND RETROVIRUS ZINC FINGER-LIKE DOMAINS"/>
    <property type="match status" value="1"/>
</dbReference>
<evidence type="ECO:0000313" key="3">
    <source>
        <dbReference type="EMBL" id="GKV49612.1"/>
    </source>
</evidence>